<dbReference type="Proteomes" id="UP000006038">
    <property type="component" value="Chromosome 8"/>
</dbReference>
<evidence type="ECO:0000256" key="1">
    <source>
        <dbReference type="SAM" id="MobiDB-lite"/>
    </source>
</evidence>
<name>J3MS41_ORYBR</name>
<sequence>SFGQTLESFLEETLEAIPESVLDAPIGKDPSSEEGHFADMDSLLPPRYTSLTNSSHESSVLNCIHLTHHCFRGNAKITGEK</sequence>
<evidence type="ECO:0000313" key="3">
    <source>
        <dbReference type="Proteomes" id="UP000006038"/>
    </source>
</evidence>
<proteinExistence type="predicted"/>
<keyword evidence="3" id="KW-1185">Reference proteome</keyword>
<dbReference type="EnsemblPlants" id="OB08G19200.1">
    <property type="protein sequence ID" value="OB08G19200.1"/>
    <property type="gene ID" value="OB08G19200"/>
</dbReference>
<feature type="compositionally biased region" description="Basic and acidic residues" evidence="1">
    <location>
        <begin position="30"/>
        <end position="39"/>
    </location>
</feature>
<reference evidence="2" key="1">
    <citation type="journal article" date="2013" name="Nat. Commun.">
        <title>Whole-genome sequencing of Oryza brachyantha reveals mechanisms underlying Oryza genome evolution.</title>
        <authorList>
            <person name="Chen J."/>
            <person name="Huang Q."/>
            <person name="Gao D."/>
            <person name="Wang J."/>
            <person name="Lang Y."/>
            <person name="Liu T."/>
            <person name="Li B."/>
            <person name="Bai Z."/>
            <person name="Luis Goicoechea J."/>
            <person name="Liang C."/>
            <person name="Chen C."/>
            <person name="Zhang W."/>
            <person name="Sun S."/>
            <person name="Liao Y."/>
            <person name="Zhang X."/>
            <person name="Yang L."/>
            <person name="Song C."/>
            <person name="Wang M."/>
            <person name="Shi J."/>
            <person name="Liu G."/>
            <person name="Liu J."/>
            <person name="Zhou H."/>
            <person name="Zhou W."/>
            <person name="Yu Q."/>
            <person name="An N."/>
            <person name="Chen Y."/>
            <person name="Cai Q."/>
            <person name="Wang B."/>
            <person name="Liu B."/>
            <person name="Min J."/>
            <person name="Huang Y."/>
            <person name="Wu H."/>
            <person name="Li Z."/>
            <person name="Zhang Y."/>
            <person name="Yin Y."/>
            <person name="Song W."/>
            <person name="Jiang J."/>
            <person name="Jackson S.A."/>
            <person name="Wing R.A."/>
            <person name="Wang J."/>
            <person name="Chen M."/>
        </authorList>
    </citation>
    <scope>NUCLEOTIDE SEQUENCE [LARGE SCALE GENOMIC DNA]</scope>
    <source>
        <strain evidence="2">cv. IRGC 101232</strain>
    </source>
</reference>
<organism evidence="2">
    <name type="scientific">Oryza brachyantha</name>
    <name type="common">malo sina</name>
    <dbReference type="NCBI Taxonomy" id="4533"/>
    <lineage>
        <taxon>Eukaryota</taxon>
        <taxon>Viridiplantae</taxon>
        <taxon>Streptophyta</taxon>
        <taxon>Embryophyta</taxon>
        <taxon>Tracheophyta</taxon>
        <taxon>Spermatophyta</taxon>
        <taxon>Magnoliopsida</taxon>
        <taxon>Liliopsida</taxon>
        <taxon>Poales</taxon>
        <taxon>Poaceae</taxon>
        <taxon>BOP clade</taxon>
        <taxon>Oryzoideae</taxon>
        <taxon>Oryzeae</taxon>
        <taxon>Oryzinae</taxon>
        <taxon>Oryza</taxon>
    </lineage>
</organism>
<protein>
    <submittedName>
        <fullName evidence="2">Uncharacterized protein</fullName>
    </submittedName>
</protein>
<reference evidence="2" key="2">
    <citation type="submission" date="2013-04" db="UniProtKB">
        <authorList>
            <consortium name="EnsemblPlants"/>
        </authorList>
    </citation>
    <scope>IDENTIFICATION</scope>
</reference>
<dbReference type="STRING" id="4533.J3MS41"/>
<dbReference type="Gramene" id="OB08G19200.1">
    <property type="protein sequence ID" value="OB08G19200.1"/>
    <property type="gene ID" value="OB08G19200"/>
</dbReference>
<dbReference type="HOGENOM" id="CLU_2580885_0_0_1"/>
<dbReference type="AlphaFoldDB" id="J3MS41"/>
<feature type="region of interest" description="Disordered" evidence="1">
    <location>
        <begin position="22"/>
        <end position="42"/>
    </location>
</feature>
<accession>J3MS41</accession>
<evidence type="ECO:0000313" key="2">
    <source>
        <dbReference type="EnsemblPlants" id="OB08G19200.1"/>
    </source>
</evidence>